<sequence>MEDLAKLSSANSIAAIDDILLDISFRNRHLLSKYELCKSLLKKKPQPPTSFDSCLQKAKEILHTMATIQEKLNILRGNLRAVSRCIDKYDACLRDENWADIACSIFIILLEKLRRKTEYIEMKIYFPQLIGLREKWQKSYGIGDQFEPKVIDLFQAVDNDVKNIFENETYIYSLPYRIGIIGEGSVGKTALMIELANIDKNIFSTVHIDRSTFNYLQFDTYTYRHPQKLISTLDCDLYLIAFDKPFIRTQTDKLFSEFIKKKSKNEQRQDSIDDYDSKSALSDTREYVSIAYDRESISDKIYLTAADCDDKLKESPLFTFDLENLKKKFVRLAVKDTRIERTFKMAFSALTTTINTCFRRGYIVSSTRYQWIAALCSIIPFLDELLAFFGRDKIRDAFGINSNSTATNTPNNTIISIKNYLIGKNFTVSKRHLKSGRFKYLRPSKKQQAM</sequence>
<accession>A0A820L5D0</accession>
<proteinExistence type="predicted"/>
<dbReference type="InterPro" id="IPR027417">
    <property type="entry name" value="P-loop_NTPase"/>
</dbReference>
<dbReference type="EMBL" id="CAJOBF010016038">
    <property type="protein sequence ID" value="CAF4352094.1"/>
    <property type="molecule type" value="Genomic_DNA"/>
</dbReference>
<protein>
    <submittedName>
        <fullName evidence="1">Uncharacterized protein</fullName>
    </submittedName>
</protein>
<name>A0A820L5D0_9BILA</name>
<evidence type="ECO:0000313" key="2">
    <source>
        <dbReference type="Proteomes" id="UP000663842"/>
    </source>
</evidence>
<gene>
    <name evidence="1" type="ORF">UXM345_LOCUS36057</name>
</gene>
<dbReference type="SUPFAM" id="SSF52540">
    <property type="entry name" value="P-loop containing nucleoside triphosphate hydrolases"/>
    <property type="match status" value="1"/>
</dbReference>
<dbReference type="AlphaFoldDB" id="A0A820L5D0"/>
<organism evidence="1 2">
    <name type="scientific">Rotaria magnacalcarata</name>
    <dbReference type="NCBI Taxonomy" id="392030"/>
    <lineage>
        <taxon>Eukaryota</taxon>
        <taxon>Metazoa</taxon>
        <taxon>Spiralia</taxon>
        <taxon>Gnathifera</taxon>
        <taxon>Rotifera</taxon>
        <taxon>Eurotatoria</taxon>
        <taxon>Bdelloidea</taxon>
        <taxon>Philodinida</taxon>
        <taxon>Philodinidae</taxon>
        <taxon>Rotaria</taxon>
    </lineage>
</organism>
<comment type="caution">
    <text evidence="1">The sequence shown here is derived from an EMBL/GenBank/DDBJ whole genome shotgun (WGS) entry which is preliminary data.</text>
</comment>
<evidence type="ECO:0000313" key="1">
    <source>
        <dbReference type="EMBL" id="CAF4352094.1"/>
    </source>
</evidence>
<feature type="non-terminal residue" evidence="1">
    <location>
        <position position="1"/>
    </location>
</feature>
<reference evidence="1" key="1">
    <citation type="submission" date="2021-02" db="EMBL/GenBank/DDBJ databases">
        <authorList>
            <person name="Nowell W R."/>
        </authorList>
    </citation>
    <scope>NUCLEOTIDE SEQUENCE</scope>
</reference>
<dbReference type="Proteomes" id="UP000663842">
    <property type="component" value="Unassembled WGS sequence"/>
</dbReference>